<evidence type="ECO:0000256" key="5">
    <source>
        <dbReference type="SAM" id="MobiDB-lite"/>
    </source>
</evidence>
<keyword evidence="2" id="KW-0238">DNA-binding</keyword>
<dbReference type="CDD" id="cd00065">
    <property type="entry name" value="FYVE_like_SF"/>
    <property type="match status" value="1"/>
</dbReference>
<gene>
    <name evidence="9" type="ORF">CCAE0312_LOCUS6466</name>
</gene>
<feature type="domain" description="SANT" evidence="7">
    <location>
        <begin position="44"/>
        <end position="95"/>
    </location>
</feature>
<feature type="compositionally biased region" description="Polar residues" evidence="5">
    <location>
        <begin position="439"/>
        <end position="449"/>
    </location>
</feature>
<protein>
    <submittedName>
        <fullName evidence="9">Uncharacterized protein</fullName>
    </submittedName>
</protein>
<feature type="region of interest" description="Disordered" evidence="5">
    <location>
        <begin position="496"/>
        <end position="530"/>
    </location>
</feature>
<evidence type="ECO:0000259" key="8">
    <source>
        <dbReference type="PROSITE" id="PS51294"/>
    </source>
</evidence>
<dbReference type="InterPro" id="IPR001005">
    <property type="entry name" value="SANT/Myb"/>
</dbReference>
<feature type="compositionally biased region" description="Basic and acidic residues" evidence="5">
    <location>
        <begin position="506"/>
        <end position="518"/>
    </location>
</feature>
<dbReference type="PROSITE" id="PS51294">
    <property type="entry name" value="HTH_MYB"/>
    <property type="match status" value="1"/>
</dbReference>
<dbReference type="SUPFAM" id="SSF46689">
    <property type="entry name" value="Homeodomain-like"/>
    <property type="match status" value="1"/>
</dbReference>
<evidence type="ECO:0000256" key="2">
    <source>
        <dbReference type="ARBA" id="ARBA00023125"/>
    </source>
</evidence>
<dbReference type="PROSITE" id="PS50090">
    <property type="entry name" value="MYB_LIKE"/>
    <property type="match status" value="1"/>
</dbReference>
<dbReference type="InterPro" id="IPR017930">
    <property type="entry name" value="Myb_dom"/>
</dbReference>
<feature type="compositionally biased region" description="Polar residues" evidence="5">
    <location>
        <begin position="217"/>
        <end position="229"/>
    </location>
</feature>
<dbReference type="InterPro" id="IPR006447">
    <property type="entry name" value="Myb_dom_plants"/>
</dbReference>
<keyword evidence="4" id="KW-0539">Nucleus</keyword>
<dbReference type="InterPro" id="IPR009057">
    <property type="entry name" value="Homeodomain-like_sf"/>
</dbReference>
<evidence type="ECO:0000259" key="7">
    <source>
        <dbReference type="PROSITE" id="PS51293"/>
    </source>
</evidence>
<dbReference type="InterPro" id="IPR017884">
    <property type="entry name" value="SANT_dom"/>
</dbReference>
<organism evidence="9">
    <name type="scientific">Compsopogon caeruleus</name>
    <dbReference type="NCBI Taxonomy" id="31354"/>
    <lineage>
        <taxon>Eukaryota</taxon>
        <taxon>Rhodophyta</taxon>
        <taxon>Compsopogonophyceae</taxon>
        <taxon>Compsopogonales</taxon>
        <taxon>Compsopogonaceae</taxon>
        <taxon>Compsopogon</taxon>
    </lineage>
</organism>
<evidence type="ECO:0000256" key="1">
    <source>
        <dbReference type="ARBA" id="ARBA00023015"/>
    </source>
</evidence>
<keyword evidence="3" id="KW-0804">Transcription</keyword>
<dbReference type="Gene3D" id="1.10.10.60">
    <property type="entry name" value="Homeodomain-like"/>
    <property type="match status" value="1"/>
</dbReference>
<keyword evidence="1" id="KW-0805">Transcription regulation</keyword>
<feature type="domain" description="Myb-like" evidence="6">
    <location>
        <begin position="49"/>
        <end position="91"/>
    </location>
</feature>
<evidence type="ECO:0000313" key="9">
    <source>
        <dbReference type="EMBL" id="CAD9234377.1"/>
    </source>
</evidence>
<dbReference type="GO" id="GO:0003677">
    <property type="term" value="F:DNA binding"/>
    <property type="evidence" value="ECO:0007669"/>
    <property type="project" value="UniProtKB-KW"/>
</dbReference>
<accession>A0A7S1TEP4</accession>
<dbReference type="AlphaFoldDB" id="A0A7S1TEP4"/>
<dbReference type="NCBIfam" id="TIGR01557">
    <property type="entry name" value="myb_SHAQKYF"/>
    <property type="match status" value="1"/>
</dbReference>
<dbReference type="CDD" id="cd00167">
    <property type="entry name" value="SANT"/>
    <property type="match status" value="1"/>
</dbReference>
<feature type="region of interest" description="Disordered" evidence="5">
    <location>
        <begin position="138"/>
        <end position="244"/>
    </location>
</feature>
<reference evidence="9" key="1">
    <citation type="submission" date="2021-01" db="EMBL/GenBank/DDBJ databases">
        <authorList>
            <person name="Corre E."/>
            <person name="Pelletier E."/>
            <person name="Niang G."/>
            <person name="Scheremetjew M."/>
            <person name="Finn R."/>
            <person name="Kale V."/>
            <person name="Holt S."/>
            <person name="Cochrane G."/>
            <person name="Meng A."/>
            <person name="Brown T."/>
            <person name="Cohen L."/>
        </authorList>
    </citation>
    <scope>NUCLEOTIDE SEQUENCE</scope>
    <source>
        <strain evidence="9">SAG 36.94</strain>
    </source>
</reference>
<dbReference type="PANTHER" id="PTHR12802">
    <property type="entry name" value="SWI/SNF COMPLEX-RELATED"/>
    <property type="match status" value="1"/>
</dbReference>
<feature type="region of interest" description="Disordered" evidence="5">
    <location>
        <begin position="430"/>
        <end position="449"/>
    </location>
</feature>
<dbReference type="EMBL" id="HBGH01011638">
    <property type="protein sequence ID" value="CAD9234377.1"/>
    <property type="molecule type" value="Transcribed_RNA"/>
</dbReference>
<dbReference type="SMART" id="SM00717">
    <property type="entry name" value="SANT"/>
    <property type="match status" value="1"/>
</dbReference>
<feature type="compositionally biased region" description="Basic and acidic residues" evidence="5">
    <location>
        <begin position="618"/>
        <end position="631"/>
    </location>
</feature>
<evidence type="ECO:0000259" key="6">
    <source>
        <dbReference type="PROSITE" id="PS50090"/>
    </source>
</evidence>
<dbReference type="Pfam" id="PF00249">
    <property type="entry name" value="Myb_DNA-binding"/>
    <property type="match status" value="1"/>
</dbReference>
<feature type="region of interest" description="Disordered" evidence="5">
    <location>
        <begin position="617"/>
        <end position="655"/>
    </location>
</feature>
<dbReference type="PROSITE" id="PS51293">
    <property type="entry name" value="SANT"/>
    <property type="match status" value="1"/>
</dbReference>
<evidence type="ECO:0000256" key="3">
    <source>
        <dbReference type="ARBA" id="ARBA00023163"/>
    </source>
</evidence>
<sequence length="677" mass="74147">MGSSGEETEEESMVVEGGVSNVAMGRAGRVGRDRTSVAALVRRTRGVMWTPNEERRFLEALERFGRDWKACAAFIGTRTDEGVRSHAQKYFIKLFRAGMPLPQKVQETGTGYTLSGNPLNPKSKAALDYLARKPRSLPASKVGPWLTTQEENNFEPPLAPGKQADAERTVQNKTDVNARRRPRIMPLPMDLGPAHTQAEDDEEEPTQNIPKGVNEVSGEQNAPPVQQRTPDFDAPSRKRKTEHRSLRGMNEENLKAFLASSGGGFIRHRIGSSLSGSPDQDLFLEALGLYGLDWNQIVRYMNKSKKATTEASATRAAVISQSPSKDDVSSQANRGIGFKFASRGSSETSNSSFCCGSSGRDVGSEFTDIRAPDVGTNAQSGIPVALGAKKSKQMEGYSDAAMDALRDTARLFSSQRAYLASLKMGATSTHDCSAEASHPNGSSSDAQPWNRNKRLRAEVSELVLPSFSQVRSNHRSLDMSATAAYDARKSQVQYLLGDDDVGPPEQAEHSSLDQRTAEHAPLSPRFRRSTKILRDPRPSLHCHICARTSGKDKRRALYVCQNIKRGVCQKVICEKCMADYQLTVHLASDPESGWICPHCEGRCPRTARCVNYHRTNKNRSEGRKAPPRPRDGQTPSTDDTSSTAAGNSFVRHSQSEEAMQAADILRGFHLAGSALPV</sequence>
<proteinExistence type="predicted"/>
<feature type="domain" description="HTH myb-type" evidence="8">
    <location>
        <begin position="49"/>
        <end position="95"/>
    </location>
</feature>
<name>A0A7S1TEP4_9RHOD</name>
<evidence type="ECO:0000256" key="4">
    <source>
        <dbReference type="ARBA" id="ARBA00023242"/>
    </source>
</evidence>
<feature type="compositionally biased region" description="Low complexity" evidence="5">
    <location>
        <begin position="636"/>
        <end position="645"/>
    </location>
</feature>